<dbReference type="EMBL" id="JAAGNN010000009">
    <property type="protein sequence ID" value="KAF4084727.1"/>
    <property type="molecule type" value="Genomic_DNA"/>
</dbReference>
<organism evidence="2 3">
    <name type="scientific">Ameiurus melas</name>
    <name type="common">Black bullhead</name>
    <name type="synonym">Silurus melas</name>
    <dbReference type="NCBI Taxonomy" id="219545"/>
    <lineage>
        <taxon>Eukaryota</taxon>
        <taxon>Metazoa</taxon>
        <taxon>Chordata</taxon>
        <taxon>Craniata</taxon>
        <taxon>Vertebrata</taxon>
        <taxon>Euteleostomi</taxon>
        <taxon>Actinopterygii</taxon>
        <taxon>Neopterygii</taxon>
        <taxon>Teleostei</taxon>
        <taxon>Ostariophysi</taxon>
        <taxon>Siluriformes</taxon>
        <taxon>Ictaluridae</taxon>
        <taxon>Ameiurus</taxon>
    </lineage>
</organism>
<gene>
    <name evidence="2" type="ORF">AMELA_G00109230</name>
</gene>
<comment type="caution">
    <text evidence="2">The sequence shown here is derived from an EMBL/GenBank/DDBJ whole genome shotgun (WGS) entry which is preliminary data.</text>
</comment>
<evidence type="ECO:0000256" key="1">
    <source>
        <dbReference type="SAM" id="MobiDB-lite"/>
    </source>
</evidence>
<evidence type="ECO:0000313" key="2">
    <source>
        <dbReference type="EMBL" id="KAF4084727.1"/>
    </source>
</evidence>
<feature type="non-terminal residue" evidence="2">
    <location>
        <position position="76"/>
    </location>
</feature>
<dbReference type="AlphaFoldDB" id="A0A7J6ARH4"/>
<keyword evidence="3" id="KW-1185">Reference proteome</keyword>
<feature type="compositionally biased region" description="Basic and acidic residues" evidence="1">
    <location>
        <begin position="1"/>
        <end position="17"/>
    </location>
</feature>
<accession>A0A7J6ARH4</accession>
<feature type="region of interest" description="Disordered" evidence="1">
    <location>
        <begin position="1"/>
        <end position="20"/>
    </location>
</feature>
<name>A0A7J6ARH4_AMEME</name>
<proteinExistence type="predicted"/>
<protein>
    <submittedName>
        <fullName evidence="2">Uncharacterized protein</fullName>
    </submittedName>
</protein>
<evidence type="ECO:0000313" key="3">
    <source>
        <dbReference type="Proteomes" id="UP000593565"/>
    </source>
</evidence>
<sequence length="76" mass="8621">LKDNDSGLRNLSRDSAVKQRSLSCTPTKMFCFIPGSSVLLSGLIIMNPVCERRAITWHSNSARHHHYHSTITWKPD</sequence>
<reference evidence="2 3" key="1">
    <citation type="submission" date="2020-02" db="EMBL/GenBank/DDBJ databases">
        <title>A chromosome-scale genome assembly of the black bullhead catfish (Ameiurus melas).</title>
        <authorList>
            <person name="Wen M."/>
            <person name="Zham M."/>
            <person name="Cabau C."/>
            <person name="Klopp C."/>
            <person name="Donnadieu C."/>
            <person name="Roques C."/>
            <person name="Bouchez O."/>
            <person name="Lampietro C."/>
            <person name="Jouanno E."/>
            <person name="Herpin A."/>
            <person name="Louis A."/>
            <person name="Berthelot C."/>
            <person name="Parey E."/>
            <person name="Roest-Crollius H."/>
            <person name="Braasch I."/>
            <person name="Postlethwait J."/>
            <person name="Robinson-Rechavi M."/>
            <person name="Echchiki A."/>
            <person name="Begum T."/>
            <person name="Montfort J."/>
            <person name="Schartl M."/>
            <person name="Bobe J."/>
            <person name="Guiguen Y."/>
        </authorList>
    </citation>
    <scope>NUCLEOTIDE SEQUENCE [LARGE SCALE GENOMIC DNA]</scope>
    <source>
        <strain evidence="2">M_S1</strain>
        <tissue evidence="2">Blood</tissue>
    </source>
</reference>
<dbReference type="Proteomes" id="UP000593565">
    <property type="component" value="Unassembled WGS sequence"/>
</dbReference>